<dbReference type="Pfam" id="PF01670">
    <property type="entry name" value="Glyco_hydro_12"/>
    <property type="match status" value="1"/>
</dbReference>
<dbReference type="InterPro" id="IPR013320">
    <property type="entry name" value="ConA-like_dom_sf"/>
</dbReference>
<dbReference type="EMBL" id="CP000852">
    <property type="protein sequence ID" value="ABW02444.1"/>
    <property type="molecule type" value="Genomic_DNA"/>
</dbReference>
<accession>A8M9X3</accession>
<evidence type="ECO:0000256" key="1">
    <source>
        <dbReference type="ARBA" id="ARBA00005519"/>
    </source>
</evidence>
<reference evidence="2 3" key="1">
    <citation type="submission" date="2007-10" db="EMBL/GenBank/DDBJ databases">
        <title>Complete sequence of Caldivirga maquilingensis IC-167.</title>
        <authorList>
            <consortium name="US DOE Joint Genome Institute"/>
            <person name="Copeland A."/>
            <person name="Lucas S."/>
            <person name="Lapidus A."/>
            <person name="Barry K."/>
            <person name="Glavina del Rio T."/>
            <person name="Dalin E."/>
            <person name="Tice H."/>
            <person name="Pitluck S."/>
            <person name="Saunders E."/>
            <person name="Brettin T."/>
            <person name="Bruce D."/>
            <person name="Detter J.C."/>
            <person name="Han C."/>
            <person name="Schmutz J."/>
            <person name="Larimer F."/>
            <person name="Land M."/>
            <person name="Hauser L."/>
            <person name="Kyrpides N."/>
            <person name="Ivanova N."/>
            <person name="Biddle J.F."/>
            <person name="Zhang Z."/>
            <person name="Fitz-Gibbon S.T."/>
            <person name="Lowe T.M."/>
            <person name="Saltikov C."/>
            <person name="House C.H."/>
            <person name="Richardson P."/>
        </authorList>
    </citation>
    <scope>NUCLEOTIDE SEQUENCE [LARGE SCALE GENOMIC DNA]</scope>
    <source>
        <strain evidence="3">ATCC 700844 / DSM 13496 / JCM 10307 / IC-167</strain>
    </source>
</reference>
<dbReference type="HOGENOM" id="CLU_075480_0_0_2"/>
<dbReference type="InterPro" id="IPR002594">
    <property type="entry name" value="GH12"/>
</dbReference>
<dbReference type="Gene3D" id="2.60.120.180">
    <property type="match status" value="1"/>
</dbReference>
<dbReference type="eggNOG" id="arCOG03858">
    <property type="taxonomic scope" value="Archaea"/>
</dbReference>
<dbReference type="SUPFAM" id="SSF49899">
    <property type="entry name" value="Concanavalin A-like lectins/glucanases"/>
    <property type="match status" value="1"/>
</dbReference>
<name>A8M9X3_CALMQ</name>
<sequence>MLKLIPLVNGNYKLIQWEPLGGVHGADIECIHVTPNVWNIDKSSVGTVQIEYEPQVGCLRFSIDFPRISIRHNVGVAAYSEVIYGHKPWGPTTCMDPQFKFPIKVNESKGLYSYVNYNVKSRSPDDSIFNIAYDLWLTTSPNLTNGPQPGDVEVMIWLYYHGQRPAGRLIGELRMPITLGDSEAARDFEVWVADTGIGIGEWAVVTFRIKDPIKGGLIGVNLINYIESAFKTLEELNPVKWRYGDLLNKYLNGIEFGSEFGNVSSGMIKLNWELCGLSLVKDSS</sequence>
<dbReference type="KEGG" id="cma:Cmaq_1621"/>
<gene>
    <name evidence="2" type="ordered locus">Cmaq_1621</name>
</gene>
<dbReference type="InterPro" id="IPR013319">
    <property type="entry name" value="GH11/12"/>
</dbReference>
<dbReference type="AlphaFoldDB" id="A8M9X3"/>
<dbReference type="GO" id="GO:0000272">
    <property type="term" value="P:polysaccharide catabolic process"/>
    <property type="evidence" value="ECO:0007669"/>
    <property type="project" value="InterPro"/>
</dbReference>
<dbReference type="CAZy" id="GH12">
    <property type="family name" value="Glycoside Hydrolase Family 12"/>
</dbReference>
<dbReference type="Proteomes" id="UP000001137">
    <property type="component" value="Chromosome"/>
</dbReference>
<comment type="similarity">
    <text evidence="1">Belongs to the glycosyl hydrolase 12 (cellulase H) family.</text>
</comment>
<evidence type="ECO:0000313" key="3">
    <source>
        <dbReference type="Proteomes" id="UP000001137"/>
    </source>
</evidence>
<evidence type="ECO:0000313" key="2">
    <source>
        <dbReference type="EMBL" id="ABW02444.1"/>
    </source>
</evidence>
<proteinExistence type="inferred from homology"/>
<dbReference type="GO" id="GO:0008810">
    <property type="term" value="F:cellulase activity"/>
    <property type="evidence" value="ECO:0007669"/>
    <property type="project" value="InterPro"/>
</dbReference>
<keyword evidence="3" id="KW-1185">Reference proteome</keyword>
<protein>
    <submittedName>
        <fullName evidence="2">Endo-1,4-beta-glucanase B</fullName>
    </submittedName>
</protein>
<organism evidence="2 3">
    <name type="scientific">Caldivirga maquilingensis (strain ATCC 700844 / DSM 13496 / JCM 10307 / IC-167)</name>
    <dbReference type="NCBI Taxonomy" id="397948"/>
    <lineage>
        <taxon>Archaea</taxon>
        <taxon>Thermoproteota</taxon>
        <taxon>Thermoprotei</taxon>
        <taxon>Thermoproteales</taxon>
        <taxon>Thermoproteaceae</taxon>
        <taxon>Caldivirga</taxon>
    </lineage>
</organism>